<reference evidence="2" key="2">
    <citation type="submission" date="2025-08" db="UniProtKB">
        <authorList>
            <consortium name="Ensembl"/>
        </authorList>
    </citation>
    <scope>IDENTIFICATION</scope>
</reference>
<feature type="compositionally biased region" description="Pro residues" evidence="1">
    <location>
        <begin position="437"/>
        <end position="446"/>
    </location>
</feature>
<accession>A0A8U7MEF9</accession>
<feature type="compositionally biased region" description="Basic and acidic residues" evidence="1">
    <location>
        <begin position="81"/>
        <end position="90"/>
    </location>
</feature>
<dbReference type="AlphaFoldDB" id="A0A8U7MEF9"/>
<feature type="compositionally biased region" description="Polar residues" evidence="1">
    <location>
        <begin position="135"/>
        <end position="146"/>
    </location>
</feature>
<feature type="compositionally biased region" description="Low complexity" evidence="1">
    <location>
        <begin position="161"/>
        <end position="170"/>
    </location>
</feature>
<evidence type="ECO:0000313" key="2">
    <source>
        <dbReference type="Ensembl" id="ENSCMUP00000028604.1"/>
    </source>
</evidence>
<feature type="compositionally biased region" description="Low complexity" evidence="1">
    <location>
        <begin position="447"/>
        <end position="464"/>
    </location>
</feature>
<evidence type="ECO:0000313" key="3">
    <source>
        <dbReference type="Proteomes" id="UP000694553"/>
    </source>
</evidence>
<sequence length="546" mass="56254">GGGWHGPASRRSCPGTTPAGEVGRGQGARGHPTPRLPRPAHLAAREQPVVEVADTVAEAELGHAVVDQQEVPQLGGRRGSHRGEPVRDPRNAPGPPPCPTARPRRPGPFQAPPVLLRTRDLEIPHPQPLGHTGTRHQTGSPGTTQEGLAGHPAPPARPNRSRCGAAAGARPPGPSRARARARSLRARRVVSSDATSVRLSDYATSGTPTPLPARPGRGGAGAARGGPAGPGRRWGRGWAGEAGQGERPRGRWTGAGRAPGARLGQPSPARAGSARSSHRGFPRRSVPPRALPCVAAEGSVPTLPPPRLGGCGGCGAVLRRGWRWAVTASARRVRPQSWAGPCPCRGGDRSQALRMSDGILSKAATMEIPISSNGDTSSLPEDDGLEQDLQQVMVSGPNLNETSIVSGGYGGTAEGIIPTGTIKAPPFPGSLVHPHPPRGPSVPPSAPAARRMARPAAAPAGTAPLTPPQGIPWVWEPWASLGTLVRAPMAAVSWIESSPGADPCAGTEDSTGGSEVGPGQGAHRVPGAHLRVPQCCWVLFPLYLAW</sequence>
<keyword evidence="3" id="KW-1185">Reference proteome</keyword>
<feature type="region of interest" description="Disordered" evidence="1">
    <location>
        <begin position="434"/>
        <end position="465"/>
    </location>
</feature>
<protein>
    <submittedName>
        <fullName evidence="2">Uncharacterized protein</fullName>
    </submittedName>
</protein>
<feature type="region of interest" description="Disordered" evidence="1">
    <location>
        <begin position="497"/>
        <end position="521"/>
    </location>
</feature>
<reference evidence="3" key="1">
    <citation type="submission" date="2019-10" db="EMBL/GenBank/DDBJ databases">
        <title>Corvus moneduloides (New Caledonian crow) genome, bCorMon1, primary haplotype.</title>
        <authorList>
            <person name="Rutz C."/>
            <person name="Fungtammasan C."/>
            <person name="Mountcastle J."/>
            <person name="Formenti G."/>
            <person name="Chow W."/>
            <person name="Howe K."/>
            <person name="Steele M.P."/>
            <person name="Fernandes J."/>
            <person name="Gilbert M.T.P."/>
            <person name="Fedrigo O."/>
            <person name="Jarvis E.D."/>
            <person name="Gemmell N."/>
        </authorList>
    </citation>
    <scope>NUCLEOTIDE SEQUENCE [LARGE SCALE GENOMIC DNA]</scope>
</reference>
<feature type="region of interest" description="Disordered" evidence="1">
    <location>
        <begin position="61"/>
        <end position="286"/>
    </location>
</feature>
<evidence type="ECO:0000256" key="1">
    <source>
        <dbReference type="SAM" id="MobiDB-lite"/>
    </source>
</evidence>
<feature type="compositionally biased region" description="Polar residues" evidence="1">
    <location>
        <begin position="192"/>
        <end position="208"/>
    </location>
</feature>
<feature type="compositionally biased region" description="Low complexity" evidence="1">
    <location>
        <begin position="266"/>
        <end position="275"/>
    </location>
</feature>
<feature type="compositionally biased region" description="Basic residues" evidence="1">
    <location>
        <begin position="177"/>
        <end position="188"/>
    </location>
</feature>
<dbReference type="Proteomes" id="UP000694553">
    <property type="component" value="Unassembled WGS sequence"/>
</dbReference>
<reference evidence="2" key="3">
    <citation type="submission" date="2025-09" db="UniProtKB">
        <authorList>
            <consortium name="Ensembl"/>
        </authorList>
    </citation>
    <scope>IDENTIFICATION</scope>
</reference>
<dbReference type="OMA" id="HISAQHK"/>
<organism evidence="2 3">
    <name type="scientific">Corvus moneduloides</name>
    <name type="common">New Caledonian crow</name>
    <dbReference type="NCBI Taxonomy" id="1196302"/>
    <lineage>
        <taxon>Eukaryota</taxon>
        <taxon>Metazoa</taxon>
        <taxon>Chordata</taxon>
        <taxon>Craniata</taxon>
        <taxon>Vertebrata</taxon>
        <taxon>Euteleostomi</taxon>
        <taxon>Archelosauria</taxon>
        <taxon>Archosauria</taxon>
        <taxon>Dinosauria</taxon>
        <taxon>Saurischia</taxon>
        <taxon>Theropoda</taxon>
        <taxon>Coelurosauria</taxon>
        <taxon>Aves</taxon>
        <taxon>Neognathae</taxon>
        <taxon>Neoaves</taxon>
        <taxon>Telluraves</taxon>
        <taxon>Australaves</taxon>
        <taxon>Passeriformes</taxon>
        <taxon>Corvoidea</taxon>
        <taxon>Corvidae</taxon>
        <taxon>Corvus</taxon>
    </lineage>
</organism>
<dbReference type="Ensembl" id="ENSCMUT00000036413.1">
    <property type="protein sequence ID" value="ENSCMUP00000028604.1"/>
    <property type="gene ID" value="ENSCMUG00000019275.1"/>
</dbReference>
<feature type="region of interest" description="Disordered" evidence="1">
    <location>
        <begin position="1"/>
        <end position="44"/>
    </location>
</feature>
<feature type="compositionally biased region" description="Gly residues" evidence="1">
    <location>
        <begin position="216"/>
        <end position="229"/>
    </location>
</feature>
<proteinExistence type="predicted"/>
<name>A0A8U7MEF9_CORMO</name>